<accession>A0A0C3EAI3</accession>
<evidence type="ECO:0000313" key="2">
    <source>
        <dbReference type="Proteomes" id="UP000053989"/>
    </source>
</evidence>
<dbReference type="HOGENOM" id="CLU_2832666_0_0_1"/>
<proteinExistence type="predicted"/>
<dbReference type="AlphaFoldDB" id="A0A0C3EAI3"/>
<gene>
    <name evidence="1" type="ORF">SCLCIDRAFT_1212660</name>
</gene>
<sequence length="66" mass="7319">MSHFRVSAILHWGLTTPTLSTQFSLQYPISTLLLSAYHQSSLLPPSSVPLQDHSMLSLGYFTGLRS</sequence>
<reference evidence="1 2" key="1">
    <citation type="submission" date="2014-04" db="EMBL/GenBank/DDBJ databases">
        <authorList>
            <consortium name="DOE Joint Genome Institute"/>
            <person name="Kuo A."/>
            <person name="Kohler A."/>
            <person name="Nagy L.G."/>
            <person name="Floudas D."/>
            <person name="Copeland A."/>
            <person name="Barry K.W."/>
            <person name="Cichocki N."/>
            <person name="Veneault-Fourrey C."/>
            <person name="LaButti K."/>
            <person name="Lindquist E.A."/>
            <person name="Lipzen A."/>
            <person name="Lundell T."/>
            <person name="Morin E."/>
            <person name="Murat C."/>
            <person name="Sun H."/>
            <person name="Tunlid A."/>
            <person name="Henrissat B."/>
            <person name="Grigoriev I.V."/>
            <person name="Hibbett D.S."/>
            <person name="Martin F."/>
            <person name="Nordberg H.P."/>
            <person name="Cantor M.N."/>
            <person name="Hua S.X."/>
        </authorList>
    </citation>
    <scope>NUCLEOTIDE SEQUENCE [LARGE SCALE GENOMIC DNA]</scope>
    <source>
        <strain evidence="1 2">Foug A</strain>
    </source>
</reference>
<reference evidence="2" key="2">
    <citation type="submission" date="2015-01" db="EMBL/GenBank/DDBJ databases">
        <title>Evolutionary Origins and Diversification of the Mycorrhizal Mutualists.</title>
        <authorList>
            <consortium name="DOE Joint Genome Institute"/>
            <consortium name="Mycorrhizal Genomics Consortium"/>
            <person name="Kohler A."/>
            <person name="Kuo A."/>
            <person name="Nagy L.G."/>
            <person name="Floudas D."/>
            <person name="Copeland A."/>
            <person name="Barry K.W."/>
            <person name="Cichocki N."/>
            <person name="Veneault-Fourrey C."/>
            <person name="LaButti K."/>
            <person name="Lindquist E.A."/>
            <person name="Lipzen A."/>
            <person name="Lundell T."/>
            <person name="Morin E."/>
            <person name="Murat C."/>
            <person name="Riley R."/>
            <person name="Ohm R."/>
            <person name="Sun H."/>
            <person name="Tunlid A."/>
            <person name="Henrissat B."/>
            <person name="Grigoriev I.V."/>
            <person name="Hibbett D.S."/>
            <person name="Martin F."/>
        </authorList>
    </citation>
    <scope>NUCLEOTIDE SEQUENCE [LARGE SCALE GENOMIC DNA]</scope>
    <source>
        <strain evidence="2">Foug A</strain>
    </source>
</reference>
<evidence type="ECO:0000313" key="1">
    <source>
        <dbReference type="EMBL" id="KIM64986.1"/>
    </source>
</evidence>
<name>A0A0C3EAI3_9AGAM</name>
<dbReference type="Proteomes" id="UP000053989">
    <property type="component" value="Unassembled WGS sequence"/>
</dbReference>
<protein>
    <submittedName>
        <fullName evidence="1">Uncharacterized protein</fullName>
    </submittedName>
</protein>
<organism evidence="1 2">
    <name type="scientific">Scleroderma citrinum Foug A</name>
    <dbReference type="NCBI Taxonomy" id="1036808"/>
    <lineage>
        <taxon>Eukaryota</taxon>
        <taxon>Fungi</taxon>
        <taxon>Dikarya</taxon>
        <taxon>Basidiomycota</taxon>
        <taxon>Agaricomycotina</taxon>
        <taxon>Agaricomycetes</taxon>
        <taxon>Agaricomycetidae</taxon>
        <taxon>Boletales</taxon>
        <taxon>Sclerodermatineae</taxon>
        <taxon>Sclerodermataceae</taxon>
        <taxon>Scleroderma</taxon>
    </lineage>
</organism>
<dbReference type="InParanoid" id="A0A0C3EAI3"/>
<keyword evidence="2" id="KW-1185">Reference proteome</keyword>
<dbReference type="EMBL" id="KN822025">
    <property type="protein sequence ID" value="KIM64986.1"/>
    <property type="molecule type" value="Genomic_DNA"/>
</dbReference>